<dbReference type="InterPro" id="IPR049972">
    <property type="entry name" value="T4SS_AnkK"/>
</dbReference>
<dbReference type="PATRIC" id="fig|449.7.peg.2986"/>
<dbReference type="STRING" id="449.LHA_0901"/>
<dbReference type="NCBIfam" id="NF043026">
    <property type="entry name" value="T4SS_AnkK"/>
    <property type="match status" value="1"/>
</dbReference>
<dbReference type="EMBL" id="LN681225">
    <property type="protein sequence ID" value="CEK09976.1"/>
    <property type="molecule type" value="Genomic_DNA"/>
</dbReference>
<organism evidence="1 2">
    <name type="scientific">Legionella hackeliae</name>
    <dbReference type="NCBI Taxonomy" id="449"/>
    <lineage>
        <taxon>Bacteria</taxon>
        <taxon>Pseudomonadati</taxon>
        <taxon>Pseudomonadota</taxon>
        <taxon>Gammaproteobacteria</taxon>
        <taxon>Legionellales</taxon>
        <taxon>Legionellaceae</taxon>
        <taxon>Legionella</taxon>
    </lineage>
</organism>
<evidence type="ECO:0000313" key="2">
    <source>
        <dbReference type="Proteomes" id="UP000032803"/>
    </source>
</evidence>
<dbReference type="HOGENOM" id="CLU_014718_0_0_6"/>
<protein>
    <submittedName>
        <fullName evidence="1">Substrate of the Dot/Icm secretion system</fullName>
    </submittedName>
</protein>
<sequence length="640" mass="73979">MADFYNENDIICGPPSRSGHIVFKKAKVKSSSKKIVYKLNKHDLPILSLYEVALTSLISLFLRSNLTPRQKIVKNEAGKVVGLASEHFCYAIERRETLTPRFYSLARRKDHYIIDPQKREKAEDIPLYFLNEFPSGFFADLYKASLAGELNFDMASLASVLCSAYTLEEDDLHKGNFGFYIVEQGEKPKVVFFKIDNDLLLSDSLMSHHEARIVHWRHGENAFKITARDLREFPKLMDSKNHYWPTSLRYFVNHSDPKVYNNYSEIEAFIALGKSPEFQQAKWREWYKHILLHSAMIKVYLSNSLDITDPHERAQLSLINQATIARLSQLKAVLFSLPEFRNYVAKVNNEELSAEIFREVTELNDESYRIQLNEQLEHLKEMCTLENGFKKGDTPLHVAIRLGDYRYHETWGYFKEFANQANDAKEKPLDVAVKLAQEKLAEDPDKTIEDPRKNPLFIMKHLVSEGVNKTRSFNLFHTEHRDLKVISYSLQSPYLDKARDAKNADGLIAILRDLGEDIRFSLKMKKEISVYCLKFFLKNKEPNQELVRTLNKLQQALNGGNGREPRPELQFIRQLRSSLWIVRVIRGLLGGTSTQVELNSVIDNARKKLPSSSFASYFPCFFVRQEPNPSVNVSNTLVLH</sequence>
<evidence type="ECO:0000313" key="1">
    <source>
        <dbReference type="EMBL" id="CEK09976.1"/>
    </source>
</evidence>
<name>A0A0A8UR27_LEGHA</name>
<dbReference type="RefSeq" id="WP_045105419.1">
    <property type="nucleotide sequence ID" value="NZ_LN681225.1"/>
</dbReference>
<dbReference type="Proteomes" id="UP000032803">
    <property type="component" value="Chromosome I"/>
</dbReference>
<gene>
    <name evidence="1" type="primary">AnkK</name>
    <name evidence="1" type="ORF">LHA_0901</name>
</gene>
<accession>A0A0A8UR27</accession>
<proteinExistence type="predicted"/>
<dbReference type="AlphaFoldDB" id="A0A0A8UR27"/>
<reference evidence="2" key="1">
    <citation type="submission" date="2014-09" db="EMBL/GenBank/DDBJ databases">
        <authorList>
            <person name="Gomez-Valero L."/>
        </authorList>
    </citation>
    <scope>NUCLEOTIDE SEQUENCE [LARGE SCALE GENOMIC DNA]</scope>
    <source>
        <strain evidence="2">ATCC35250</strain>
    </source>
</reference>
<dbReference type="KEGG" id="lha:LHA_0901"/>
<keyword evidence="2" id="KW-1185">Reference proteome</keyword>